<accession>A0ACB9ET66</accession>
<comment type="caution">
    <text evidence="1">The sequence shown here is derived from an EMBL/GenBank/DDBJ whole genome shotgun (WGS) entry which is preliminary data.</text>
</comment>
<dbReference type="Proteomes" id="UP001056120">
    <property type="component" value="Linkage Group LG17"/>
</dbReference>
<keyword evidence="2" id="KW-1185">Reference proteome</keyword>
<dbReference type="EMBL" id="CM042034">
    <property type="protein sequence ID" value="KAI3761636.1"/>
    <property type="molecule type" value="Genomic_DNA"/>
</dbReference>
<protein>
    <submittedName>
        <fullName evidence="1">Uncharacterized protein</fullName>
    </submittedName>
</protein>
<gene>
    <name evidence="1" type="ORF">L1987_52057</name>
</gene>
<evidence type="ECO:0000313" key="2">
    <source>
        <dbReference type="Proteomes" id="UP001056120"/>
    </source>
</evidence>
<name>A0ACB9ET66_9ASTR</name>
<sequence length="293" mass="31714">MEEKSNFKQALGGRVEAHLKEASDNTWPAIKTLFYRQTIAVVNSFSSALSSFKMDEQEKGDMISKLKDYGRGVVEGKAREATGKVKYLMKDRFEFIFCYDDDSMPRDWTENHDIQAMAKAALSSSLKLLSVLAAIRLDGESDRIWNTLKQGTTTSPHLLASSAWEEDPEMKKTLITPVQCKSFWDQFKQETEKIITQAISIQYIVAYGFQKGNMKKKKIRKHVVTTSKVVAGTACVVGIVSTVAAATATGNVAVAVGVAAAGGAAVGVVVAGALVVVAAHTALASLKNMARGV</sequence>
<proteinExistence type="predicted"/>
<organism evidence="1 2">
    <name type="scientific">Smallanthus sonchifolius</name>
    <dbReference type="NCBI Taxonomy" id="185202"/>
    <lineage>
        <taxon>Eukaryota</taxon>
        <taxon>Viridiplantae</taxon>
        <taxon>Streptophyta</taxon>
        <taxon>Embryophyta</taxon>
        <taxon>Tracheophyta</taxon>
        <taxon>Spermatophyta</taxon>
        <taxon>Magnoliopsida</taxon>
        <taxon>eudicotyledons</taxon>
        <taxon>Gunneridae</taxon>
        <taxon>Pentapetalae</taxon>
        <taxon>asterids</taxon>
        <taxon>campanulids</taxon>
        <taxon>Asterales</taxon>
        <taxon>Asteraceae</taxon>
        <taxon>Asteroideae</taxon>
        <taxon>Heliantheae alliance</taxon>
        <taxon>Millerieae</taxon>
        <taxon>Smallanthus</taxon>
    </lineage>
</organism>
<reference evidence="2" key="1">
    <citation type="journal article" date="2022" name="Mol. Ecol. Resour.">
        <title>The genomes of chicory, endive, great burdock and yacon provide insights into Asteraceae palaeo-polyploidization history and plant inulin production.</title>
        <authorList>
            <person name="Fan W."/>
            <person name="Wang S."/>
            <person name="Wang H."/>
            <person name="Wang A."/>
            <person name="Jiang F."/>
            <person name="Liu H."/>
            <person name="Zhao H."/>
            <person name="Xu D."/>
            <person name="Zhang Y."/>
        </authorList>
    </citation>
    <scope>NUCLEOTIDE SEQUENCE [LARGE SCALE GENOMIC DNA]</scope>
    <source>
        <strain evidence="2">cv. Yunnan</strain>
    </source>
</reference>
<evidence type="ECO:0000313" key="1">
    <source>
        <dbReference type="EMBL" id="KAI3761636.1"/>
    </source>
</evidence>
<reference evidence="1 2" key="2">
    <citation type="journal article" date="2022" name="Mol. Ecol. Resour.">
        <title>The genomes of chicory, endive, great burdock and yacon provide insights into Asteraceae paleo-polyploidization history and plant inulin production.</title>
        <authorList>
            <person name="Fan W."/>
            <person name="Wang S."/>
            <person name="Wang H."/>
            <person name="Wang A."/>
            <person name="Jiang F."/>
            <person name="Liu H."/>
            <person name="Zhao H."/>
            <person name="Xu D."/>
            <person name="Zhang Y."/>
        </authorList>
    </citation>
    <scope>NUCLEOTIDE SEQUENCE [LARGE SCALE GENOMIC DNA]</scope>
    <source>
        <strain evidence="2">cv. Yunnan</strain>
        <tissue evidence="1">Leaves</tissue>
    </source>
</reference>